<dbReference type="Proteomes" id="UP000054771">
    <property type="component" value="Unassembled WGS sequence"/>
</dbReference>
<dbReference type="EMBL" id="CDMC01000003">
    <property type="protein sequence ID" value="CEL03457.1"/>
    <property type="molecule type" value="Genomic_DNA"/>
</dbReference>
<dbReference type="AlphaFoldDB" id="A0A0U5FVA4"/>
<dbReference type="OrthoDB" id="1658288at2759"/>
<dbReference type="InterPro" id="IPR053137">
    <property type="entry name" value="NLR-like"/>
</dbReference>
<dbReference type="InterPro" id="IPR000845">
    <property type="entry name" value="Nucleoside_phosphorylase_d"/>
</dbReference>
<name>A0A0U5FVA4_ASPCI</name>
<evidence type="ECO:0000313" key="4">
    <source>
        <dbReference type="Proteomes" id="UP000054771"/>
    </source>
</evidence>
<sequence>MNSSPVHTKERWTCLYPSATRWSGRSPNVGGSKFDPRKRDKMCSAIQQAQANGKVLHVVVDEQGLYDITDQMPAVMSSVDKLSVETLAQLFDQKVLTRITARDYLSGTAKKKFSSREKALLALSLARCLMDFFDQDLELGLYSWKPEYLYFLRPSGTSTSNRALYISLKPREPGAERPASLGGVSPGNPVLLAFAKLLLEIDSGDTIPIEIQPESKANLSKWAEMCDFVSIAEREGSANYLKAVEGCLYLHMALPNFLDQEGAPVTDQILRKIIYEQVVRNLELMAKPETSKRKRRDSASDLPISKKLTLATAVSQQPPVMLPTEEFSRPSTHQEFEVAIVCALPLEFNAVSALVDEFWDADGDYYGKADGDTNMYTAGRIGRSNVVLVLLAGMGNVNAAAAASNLRSSYPGLRLALVTGICGGVPYIGRKEELLLGDVVISKRIIQYDFGKQYPDEFLTTTTVEDCPGKPANHICSLLRVFETDFARDRLESKAAVYLQQIPERTSRNHRTARYKYPGASHDKLFQAHYQHKHHGSSPCSYAGTEDHPGRVCEESRTLSCAELGCGTSYLVVRKRLKAKRDLEIAGHSKEAQAPAIYIGSIGSGDAVIKSGKDRDKLAERHGLAAFEMEGAGVWDQVPCIVVKGVCDYADSHKNKTWQHFAAATAAATAKALLERHI</sequence>
<gene>
    <name evidence="3" type="ORF">ASPCAL04611</name>
</gene>
<organism evidence="3 4">
    <name type="scientific">Aspergillus calidoustus</name>
    <dbReference type="NCBI Taxonomy" id="454130"/>
    <lineage>
        <taxon>Eukaryota</taxon>
        <taxon>Fungi</taxon>
        <taxon>Dikarya</taxon>
        <taxon>Ascomycota</taxon>
        <taxon>Pezizomycotina</taxon>
        <taxon>Eurotiomycetes</taxon>
        <taxon>Eurotiomycetidae</taxon>
        <taxon>Eurotiales</taxon>
        <taxon>Aspergillaceae</taxon>
        <taxon>Aspergillus</taxon>
        <taxon>Aspergillus subgen. Nidulantes</taxon>
    </lineage>
</organism>
<evidence type="ECO:0000259" key="2">
    <source>
        <dbReference type="Pfam" id="PF24476"/>
    </source>
</evidence>
<feature type="domain" description="Nucleoside phosphorylase" evidence="1">
    <location>
        <begin position="338"/>
        <end position="454"/>
    </location>
</feature>
<dbReference type="OMA" id="GCLYLHM"/>
<dbReference type="Pfam" id="PF24476">
    <property type="entry name" value="DUF7580"/>
    <property type="match status" value="1"/>
</dbReference>
<protein>
    <submittedName>
        <fullName evidence="3">Putative Tetratricopeptide repeat domain protein</fullName>
    </submittedName>
</protein>
<dbReference type="PANTHER" id="PTHR46082">
    <property type="entry name" value="ATP/GTP-BINDING PROTEIN-RELATED"/>
    <property type="match status" value="1"/>
</dbReference>
<dbReference type="Pfam" id="PF01048">
    <property type="entry name" value="PNP_UDP_1"/>
    <property type="match status" value="1"/>
</dbReference>
<evidence type="ECO:0000313" key="3">
    <source>
        <dbReference type="EMBL" id="CEL03457.1"/>
    </source>
</evidence>
<dbReference type="InterPro" id="IPR035994">
    <property type="entry name" value="Nucleoside_phosphorylase_sf"/>
</dbReference>
<evidence type="ECO:0000259" key="1">
    <source>
        <dbReference type="Pfam" id="PF01048"/>
    </source>
</evidence>
<reference evidence="4" key="1">
    <citation type="journal article" date="2016" name="Genome Announc.">
        <title>Draft genome sequences of fungus Aspergillus calidoustus.</title>
        <authorList>
            <person name="Horn F."/>
            <person name="Linde J."/>
            <person name="Mattern D.J."/>
            <person name="Walther G."/>
            <person name="Guthke R."/>
            <person name="Scherlach K."/>
            <person name="Martin K."/>
            <person name="Brakhage A.A."/>
            <person name="Petzke L."/>
            <person name="Valiante V."/>
        </authorList>
    </citation>
    <scope>NUCLEOTIDE SEQUENCE [LARGE SCALE GENOMIC DNA]</scope>
    <source>
        <strain evidence="4">SF006504</strain>
    </source>
</reference>
<dbReference type="STRING" id="454130.A0A0U5FVA4"/>
<dbReference type="InterPro" id="IPR056002">
    <property type="entry name" value="DUF7580"/>
</dbReference>
<feature type="domain" description="DUF7580" evidence="2">
    <location>
        <begin position="35"/>
        <end position="288"/>
    </location>
</feature>
<dbReference type="Gene3D" id="3.40.50.1580">
    <property type="entry name" value="Nucleoside phosphorylase domain"/>
    <property type="match status" value="1"/>
</dbReference>
<dbReference type="GO" id="GO:0003824">
    <property type="term" value="F:catalytic activity"/>
    <property type="evidence" value="ECO:0007669"/>
    <property type="project" value="InterPro"/>
</dbReference>
<dbReference type="GO" id="GO:0009116">
    <property type="term" value="P:nucleoside metabolic process"/>
    <property type="evidence" value="ECO:0007669"/>
    <property type="project" value="InterPro"/>
</dbReference>
<proteinExistence type="predicted"/>
<keyword evidence="4" id="KW-1185">Reference proteome</keyword>
<accession>A0A0U5FVA4</accession>
<dbReference type="PANTHER" id="PTHR46082:SF6">
    <property type="entry name" value="AAA+ ATPASE DOMAIN-CONTAINING PROTEIN-RELATED"/>
    <property type="match status" value="1"/>
</dbReference>
<dbReference type="SUPFAM" id="SSF53167">
    <property type="entry name" value="Purine and uridine phosphorylases"/>
    <property type="match status" value="1"/>
</dbReference>